<evidence type="ECO:0000259" key="2">
    <source>
        <dbReference type="Pfam" id="PF03732"/>
    </source>
</evidence>
<feature type="domain" description="Retrotransposon gag" evidence="2">
    <location>
        <begin position="131"/>
        <end position="222"/>
    </location>
</feature>
<dbReference type="InterPro" id="IPR005162">
    <property type="entry name" value="Retrotrans_gag_dom"/>
</dbReference>
<reference evidence="3" key="1">
    <citation type="journal article" date="2005" name="Genome Res.">
        <title>Sequence, annotation, and analysis of synteny between rice chromosome 3 and diverged grass species.</title>
        <authorList>
            <consortium name="Rice Chromosome 3 Sequencing Consortium"/>
            <person name="Buell C.R."/>
            <person name="Yuan Q."/>
            <person name="Ouyang S."/>
            <person name="Liu J."/>
            <person name="Zhu W."/>
            <person name="Wang A."/>
            <person name="Maiti R."/>
            <person name="Haas B."/>
            <person name="Wortman J."/>
            <person name="Pertea M."/>
            <person name="Jones K.M."/>
            <person name="Kim M."/>
            <person name="Overton L."/>
            <person name="Tsitrin T."/>
            <person name="Fadrosh D."/>
            <person name="Bera J."/>
            <person name="Weaver B."/>
            <person name="Jin S."/>
            <person name="Johri S."/>
            <person name="Reardon M."/>
            <person name="Webb K."/>
            <person name="Hill J."/>
            <person name="Moffat K."/>
            <person name="Tallon L."/>
            <person name="Van Aken S."/>
            <person name="Lewis M."/>
            <person name="Utterback T."/>
            <person name="Feldblyum T."/>
            <person name="Zismann V."/>
            <person name="Iobst S."/>
            <person name="Hsiao J."/>
            <person name="de Vazeille A.R."/>
            <person name="Salzberg S.L."/>
            <person name="White O."/>
            <person name="Fraser C."/>
            <person name="Yu Y."/>
            <person name="Kim H."/>
            <person name="Rambo T."/>
            <person name="Currie J."/>
            <person name="Collura K."/>
            <person name="Kernodle-Thompson S."/>
            <person name="Wei F."/>
            <person name="Kudrna K."/>
            <person name="Ammiraju J.S."/>
            <person name="Luo M."/>
            <person name="Goicoechea J.L."/>
            <person name="Wing R.A."/>
            <person name="Henry D."/>
            <person name="Oates R."/>
            <person name="Palmer M."/>
            <person name="Pries G."/>
            <person name="Saski C."/>
            <person name="Simmons J."/>
            <person name="Soderlund C."/>
            <person name="Nelson W."/>
            <person name="de la Bastide M."/>
            <person name="Spiegel L."/>
            <person name="Nascimento L."/>
            <person name="Huang E."/>
            <person name="Preston R."/>
            <person name="Zutavern T."/>
            <person name="Palmer L."/>
            <person name="O'Shaughnessy A."/>
            <person name="Dike S."/>
            <person name="McCombie W.R."/>
            <person name="Minx P."/>
            <person name="Cordum H."/>
            <person name="Wilson R."/>
            <person name="Jin W."/>
            <person name="Lee H.R."/>
            <person name="Jiang J."/>
            <person name="Jackson S."/>
        </authorList>
    </citation>
    <scope>NUCLEOTIDE SEQUENCE [LARGE SCALE GENOMIC DNA]</scope>
</reference>
<dbReference type="EMBL" id="DP000009">
    <property type="protein sequence ID" value="ABF97075.1"/>
    <property type="molecule type" value="Genomic_DNA"/>
</dbReference>
<evidence type="ECO:0000256" key="1">
    <source>
        <dbReference type="SAM" id="MobiDB-lite"/>
    </source>
</evidence>
<dbReference type="SUPFAM" id="SSF50630">
    <property type="entry name" value="Acid proteases"/>
    <property type="match status" value="1"/>
</dbReference>
<feature type="region of interest" description="Disordered" evidence="1">
    <location>
        <begin position="374"/>
        <end position="394"/>
    </location>
</feature>
<dbReference type="AlphaFoldDB" id="Q10IB5"/>
<organism evidence="3">
    <name type="scientific">Oryza sativa subsp. japonica</name>
    <name type="common">Rice</name>
    <dbReference type="NCBI Taxonomy" id="39947"/>
    <lineage>
        <taxon>Eukaryota</taxon>
        <taxon>Viridiplantae</taxon>
        <taxon>Streptophyta</taxon>
        <taxon>Embryophyta</taxon>
        <taxon>Tracheophyta</taxon>
        <taxon>Spermatophyta</taxon>
        <taxon>Magnoliopsida</taxon>
        <taxon>Liliopsida</taxon>
        <taxon>Poales</taxon>
        <taxon>Poaceae</taxon>
        <taxon>BOP clade</taxon>
        <taxon>Oryzoideae</taxon>
        <taxon>Oryzeae</taxon>
        <taxon>Oryzinae</taxon>
        <taxon>Oryza</taxon>
        <taxon>Oryza sativa</taxon>
    </lineage>
</organism>
<evidence type="ECO:0000313" key="3">
    <source>
        <dbReference type="EMBL" id="ABF97075.1"/>
    </source>
</evidence>
<dbReference type="Gene3D" id="2.40.70.10">
    <property type="entry name" value="Acid Proteases"/>
    <property type="match status" value="1"/>
</dbReference>
<dbReference type="PANTHER" id="PTHR33067:SF32">
    <property type="entry name" value="ASPARTIC PEPTIDASE DDI1-TYPE DOMAIN-CONTAINING PROTEIN"/>
    <property type="match status" value="1"/>
</dbReference>
<name>Q10IB5_ORYSJ</name>
<feature type="region of interest" description="Disordered" evidence="1">
    <location>
        <begin position="655"/>
        <end position="691"/>
    </location>
</feature>
<dbReference type="PANTHER" id="PTHR33067">
    <property type="entry name" value="RNA-DIRECTED DNA POLYMERASE-RELATED"/>
    <property type="match status" value="1"/>
</dbReference>
<sequence>MTGFNLAENFKENPEAFFRSIRPRFIAPQKTLLTKNPAVPAPQTFKTMADKTLREFAAPSTGNVAIGPQINMGDVDFDLKSSLIMMAQACPFCGEPNEDANAHLQQFLEICITYTIKGIKGVSPDAVRLRLFLFFLLGKTKQWFYANRAVVNIWDKCSTAFLSKFFPMGKTNALGGRISSFQLTRVESIPEAWERLQEYVAVCPHHGMDGWLILQNFYNGLTPMSRDHLDAAAEGSFFSKVVRGAVDLIEKMVSNMGWSEERLQTHQRGMCFVKETELLAAKLDLLMKRLDDHDKRPQGTIKALDSHVTCEVCGGTGHSGNDCLETREDAMYMGNNNNGNRPRGVPATETGRIPEQTDSSIENVMAITTRGGTNRVAREAPSSNSADKEVQPEKAVPQEYCDTRLLPFHQRSRKPSVDEQFARFVEVIQKIHINVPLDAMQVVKLTEQCSNVILHKLLEKKKDPGCPTITCSIGAQQFDQVLCDLGASVSVMPKNVFDKLNFTVLAPTPMRLQLADSLVRYPTGIAEDMLVKIWDFFIPVDFVVLDMDNGKETPLILGRPFLSTAGANIDVETRSIRFHINGKKEKFQFQPRTEQCSMVRIKYGPNPQNIQVVEVEPPKMDSLVKFMQNFLEKETTMPTNRYWKILVKLSTLAKKLEQSKPSSTPKPKKVWKEKSKTPTPLPPETGGKSVH</sequence>
<dbReference type="Pfam" id="PF03732">
    <property type="entry name" value="Retrotrans_gag"/>
    <property type="match status" value="1"/>
</dbReference>
<dbReference type="InterPro" id="IPR021109">
    <property type="entry name" value="Peptidase_aspartic_dom_sf"/>
</dbReference>
<protein>
    <submittedName>
        <fullName evidence="3">Transposable element protein, putative, Retrotrans_gag</fullName>
    </submittedName>
</protein>
<reference evidence="3" key="2">
    <citation type="submission" date="2006-06" db="EMBL/GenBank/DDBJ databases">
        <authorList>
            <person name="Buell R."/>
            <person name="Wing R.A."/>
            <person name="McCombie W.A."/>
            <person name="Ouyang S."/>
        </authorList>
    </citation>
    <scope>NUCLEOTIDE SEQUENCE</scope>
</reference>
<gene>
    <name evidence="3" type="ordered locus">LOC_Os03g35910</name>
</gene>
<accession>Q10IB5</accession>
<dbReference type="CDD" id="cd00303">
    <property type="entry name" value="retropepsin_like"/>
    <property type="match status" value="1"/>
</dbReference>
<proteinExistence type="predicted"/>